<feature type="domain" description="Transposase IS66 central" evidence="2">
    <location>
        <begin position="177"/>
        <end position="448"/>
    </location>
</feature>
<evidence type="ECO:0000313" key="4">
    <source>
        <dbReference type="Proteomes" id="UP001501470"/>
    </source>
</evidence>
<keyword evidence="4" id="KW-1185">Reference proteome</keyword>
<proteinExistence type="predicted"/>
<dbReference type="InterPro" id="IPR004291">
    <property type="entry name" value="Transposase_IS66_central"/>
</dbReference>
<dbReference type="PANTHER" id="PTHR33678">
    <property type="entry name" value="BLL1576 PROTEIN"/>
    <property type="match status" value="1"/>
</dbReference>
<dbReference type="PANTHER" id="PTHR33678:SF2">
    <property type="match status" value="1"/>
</dbReference>
<sequence length="491" mass="53411">MSEIDDLSRGELIALARRLFVEVQDLTRVNAELVAANAALTDRVARLEHIVSRNSGNSGTPPSKDDDLGRTPPADDPAAGSGGLPRKRGKRKGAPGAYLAWSPDPNETLDHFPQGVCGCGSDLGEAVDLGVYAAHQQVDVPLMAATVTQHDRHAVRCGCGKVHVAARPGDVADTSVSFGPNLVSWCVYLMVAHAIPVARCADLVAALTGTRPSDGFVHSLLGRAATAVAGTNRMIRTLITLAHVVSCDETPIRVGPRKVKKHLLVACTRIYTWYLLGDRSLDTFEVFVLPDLTGVVVHDRYQNYDAEIFGHLVHQLCTAHLIRDCTDAAETYPDAHWPTQIREALQALIHAANLAREQNLPAIPAHIADPLISAYRHGVRIGLKEVGRVPGRKQPKHRALLEDLRDREDDVLRFTTDLRIPPTSNQAERDLRPAKTQQKISGRLTSDTVTENRYAIRGYISTVSKHGADVIAAIRDAILGRPWIPPAWAPS</sequence>
<dbReference type="EMBL" id="BAAAQD010000037">
    <property type="protein sequence ID" value="GAA1566331.1"/>
    <property type="molecule type" value="Genomic_DNA"/>
</dbReference>
<dbReference type="RefSeq" id="WP_344513189.1">
    <property type="nucleotide sequence ID" value="NZ_BAAAQD010000037.1"/>
</dbReference>
<dbReference type="Proteomes" id="UP001501470">
    <property type="component" value="Unassembled WGS sequence"/>
</dbReference>
<dbReference type="Pfam" id="PF03050">
    <property type="entry name" value="DDE_Tnp_IS66"/>
    <property type="match status" value="1"/>
</dbReference>
<protein>
    <submittedName>
        <fullName evidence="3">IS66 family transposase</fullName>
    </submittedName>
</protein>
<reference evidence="4" key="1">
    <citation type="journal article" date="2019" name="Int. J. Syst. Evol. Microbiol.">
        <title>The Global Catalogue of Microorganisms (GCM) 10K type strain sequencing project: providing services to taxonomists for standard genome sequencing and annotation.</title>
        <authorList>
            <consortium name="The Broad Institute Genomics Platform"/>
            <consortium name="The Broad Institute Genome Sequencing Center for Infectious Disease"/>
            <person name="Wu L."/>
            <person name="Ma J."/>
        </authorList>
    </citation>
    <scope>NUCLEOTIDE SEQUENCE [LARGE SCALE GENOMIC DNA]</scope>
    <source>
        <strain evidence="4">JCM 15933</strain>
    </source>
</reference>
<dbReference type="InterPro" id="IPR052344">
    <property type="entry name" value="Transposase-related"/>
</dbReference>
<accession>A0ABP4NRD4</accession>
<evidence type="ECO:0000259" key="2">
    <source>
        <dbReference type="Pfam" id="PF03050"/>
    </source>
</evidence>
<gene>
    <name evidence="3" type="ORF">GCM10009827_105000</name>
</gene>
<dbReference type="NCBIfam" id="NF033517">
    <property type="entry name" value="transpos_IS66"/>
    <property type="match status" value="1"/>
</dbReference>
<comment type="caution">
    <text evidence="3">The sequence shown here is derived from an EMBL/GenBank/DDBJ whole genome shotgun (WGS) entry which is preliminary data.</text>
</comment>
<feature type="region of interest" description="Disordered" evidence="1">
    <location>
        <begin position="51"/>
        <end position="100"/>
    </location>
</feature>
<name>A0ABP4NRD4_9ACTN</name>
<evidence type="ECO:0000313" key="3">
    <source>
        <dbReference type="EMBL" id="GAA1566331.1"/>
    </source>
</evidence>
<organism evidence="3 4">
    <name type="scientific">Dactylosporangium maewongense</name>
    <dbReference type="NCBI Taxonomy" id="634393"/>
    <lineage>
        <taxon>Bacteria</taxon>
        <taxon>Bacillati</taxon>
        <taxon>Actinomycetota</taxon>
        <taxon>Actinomycetes</taxon>
        <taxon>Micromonosporales</taxon>
        <taxon>Micromonosporaceae</taxon>
        <taxon>Dactylosporangium</taxon>
    </lineage>
</organism>
<evidence type="ECO:0000256" key="1">
    <source>
        <dbReference type="SAM" id="MobiDB-lite"/>
    </source>
</evidence>
<feature type="compositionally biased region" description="Polar residues" evidence="1">
    <location>
        <begin position="52"/>
        <end position="61"/>
    </location>
</feature>